<dbReference type="RefSeq" id="WP_149611715.1">
    <property type="nucleotide sequence ID" value="NZ_VTUX01000005.1"/>
</dbReference>
<dbReference type="GO" id="GO:0034200">
    <property type="term" value="F:D-glycero-beta-D-manno-heptose 1,7-bisphosphate 7-phosphatase activity"/>
    <property type="evidence" value="ECO:0007669"/>
    <property type="project" value="UniProtKB-EC"/>
</dbReference>
<dbReference type="CDD" id="cd07503">
    <property type="entry name" value="HAD_HisB-N"/>
    <property type="match status" value="1"/>
</dbReference>
<feature type="binding site" evidence="17">
    <location>
        <position position="99"/>
    </location>
    <ligand>
        <name>Zn(2+)</name>
        <dbReference type="ChEBI" id="CHEBI:29105"/>
    </ligand>
</feature>
<dbReference type="NCBIfam" id="TIGR01662">
    <property type="entry name" value="HAD-SF-IIIA"/>
    <property type="match status" value="1"/>
</dbReference>
<comment type="cofactor">
    <cofactor evidence="3 17">
        <name>Zn(2+)</name>
        <dbReference type="ChEBI" id="CHEBI:29105"/>
    </cofactor>
</comment>
<evidence type="ECO:0000256" key="3">
    <source>
        <dbReference type="ARBA" id="ARBA00001947"/>
    </source>
</evidence>
<keyword evidence="8 17" id="KW-0479">Metal-binding</keyword>
<protein>
    <recommendedName>
        <fullName evidence="14">D,D-heptose 1,7-bisphosphate phosphatase</fullName>
        <ecNumber evidence="14">3.1.3.-</ecNumber>
    </recommendedName>
</protein>
<evidence type="ECO:0000256" key="7">
    <source>
        <dbReference type="ARBA" id="ARBA00022490"/>
    </source>
</evidence>
<dbReference type="NCBIfam" id="TIGR01656">
    <property type="entry name" value="Histidinol-ppas"/>
    <property type="match status" value="1"/>
</dbReference>
<evidence type="ECO:0000256" key="15">
    <source>
        <dbReference type="PIRSR" id="PIRSR004682-1"/>
    </source>
</evidence>
<feature type="active site" description="Nucleophile" evidence="15">
    <location>
        <position position="7"/>
    </location>
</feature>
<feature type="site" description="Contributes to substrate recognition" evidence="16">
    <location>
        <position position="100"/>
    </location>
</feature>
<feature type="binding site" evidence="17">
    <location>
        <position position="9"/>
    </location>
    <ligand>
        <name>Mg(2+)</name>
        <dbReference type="ChEBI" id="CHEBI:18420"/>
    </ligand>
</feature>
<dbReference type="EC" id="3.1.3.-" evidence="14"/>
<keyword evidence="12 14" id="KW-0119">Carbohydrate metabolism</keyword>
<keyword evidence="19" id="KW-1185">Reference proteome</keyword>
<evidence type="ECO:0000256" key="5">
    <source>
        <dbReference type="ARBA" id="ARBA00004708"/>
    </source>
</evidence>
<feature type="binding site" evidence="17">
    <location>
        <position position="89"/>
    </location>
    <ligand>
        <name>Zn(2+)</name>
        <dbReference type="ChEBI" id="CHEBI:29105"/>
    </ligand>
</feature>
<feature type="site" description="Stabilizes the phosphoryl group" evidence="16">
    <location>
        <position position="50"/>
    </location>
</feature>
<dbReference type="InterPro" id="IPR023214">
    <property type="entry name" value="HAD_sf"/>
</dbReference>
<gene>
    <name evidence="18" type="primary">gmhB</name>
    <name evidence="18" type="ORF">F0M18_12170</name>
</gene>
<evidence type="ECO:0000313" key="18">
    <source>
        <dbReference type="EMBL" id="KAA1190560.1"/>
    </source>
</evidence>
<feature type="binding site" evidence="17">
    <location>
        <position position="126"/>
    </location>
    <ligand>
        <name>Mg(2+)</name>
        <dbReference type="ChEBI" id="CHEBI:18420"/>
    </ligand>
</feature>
<keyword evidence="7 14" id="KW-0963">Cytoplasm</keyword>
<comment type="cofactor">
    <cofactor evidence="2 17">
        <name>Mg(2+)</name>
        <dbReference type="ChEBI" id="CHEBI:18420"/>
    </cofactor>
</comment>
<evidence type="ECO:0000256" key="13">
    <source>
        <dbReference type="ARBA" id="ARBA00061616"/>
    </source>
</evidence>
<comment type="subcellular location">
    <subcellularLocation>
        <location evidence="4 14">Cytoplasm</location>
    </subcellularLocation>
</comment>
<evidence type="ECO:0000256" key="8">
    <source>
        <dbReference type="ARBA" id="ARBA00022723"/>
    </source>
</evidence>
<evidence type="ECO:0000256" key="12">
    <source>
        <dbReference type="ARBA" id="ARBA00023277"/>
    </source>
</evidence>
<dbReference type="PANTHER" id="PTHR42891">
    <property type="entry name" value="D-GLYCERO-BETA-D-MANNO-HEPTOSE-1,7-BISPHOSPHATE 7-PHOSPHATASE"/>
    <property type="match status" value="1"/>
</dbReference>
<dbReference type="GO" id="GO:0046872">
    <property type="term" value="F:metal ion binding"/>
    <property type="evidence" value="ECO:0007669"/>
    <property type="project" value="UniProtKB-KW"/>
</dbReference>
<dbReference type="EMBL" id="VTUX01000005">
    <property type="protein sequence ID" value="KAA1190560.1"/>
    <property type="molecule type" value="Genomic_DNA"/>
</dbReference>
<evidence type="ECO:0000256" key="11">
    <source>
        <dbReference type="ARBA" id="ARBA00022842"/>
    </source>
</evidence>
<comment type="catalytic activity">
    <reaction evidence="1">
        <text>D-glycero-beta-D-manno-heptose 1,7-bisphosphate + H2O = D-glycero-beta-D-manno-heptose 1-phosphate + phosphate</text>
        <dbReference type="Rhea" id="RHEA:28518"/>
        <dbReference type="ChEBI" id="CHEBI:15377"/>
        <dbReference type="ChEBI" id="CHEBI:43474"/>
        <dbReference type="ChEBI" id="CHEBI:60208"/>
        <dbReference type="ChEBI" id="CHEBI:61593"/>
        <dbReference type="EC" id="3.1.3.82"/>
    </reaction>
</comment>
<proteinExistence type="inferred from homology"/>
<dbReference type="InterPro" id="IPR004446">
    <property type="entry name" value="Heptose_bisP_phosphatase"/>
</dbReference>
<comment type="similarity">
    <text evidence="13 14">Belongs to the gmhB family.</text>
</comment>
<dbReference type="GO" id="GO:0005737">
    <property type="term" value="C:cytoplasm"/>
    <property type="evidence" value="ECO:0007669"/>
    <property type="project" value="UniProtKB-SubCell"/>
</dbReference>
<dbReference type="Proteomes" id="UP000323708">
    <property type="component" value="Unassembled WGS sequence"/>
</dbReference>
<evidence type="ECO:0000313" key="19">
    <source>
        <dbReference type="Proteomes" id="UP000323708"/>
    </source>
</evidence>
<sequence length="185" mass="19973">MPLLILDRDGVINHDSENYIRSLADWQPVKGSVESIARLSRAGFRVVIATNQSGLSRGYFTLDDLEAIHQHLCQLVEEQGGTVTGIFYCPHLPDEGCACRKPGTGLLDAIAAETGESVSGCYFVGDSLKDLQAARARDCQPVLVLTGKGEATLQQLQAGNAALRDPQSVPVYNDLAEFTRAILND</sequence>
<evidence type="ECO:0000256" key="14">
    <source>
        <dbReference type="PIRNR" id="PIRNR004682"/>
    </source>
</evidence>
<name>A0A5B0WU05_9GAMM</name>
<feature type="binding site" evidence="17">
    <location>
        <position position="91"/>
    </location>
    <ligand>
        <name>Zn(2+)</name>
        <dbReference type="ChEBI" id="CHEBI:29105"/>
    </ligand>
</feature>
<dbReference type="PANTHER" id="PTHR42891:SF1">
    <property type="entry name" value="D-GLYCERO-BETA-D-MANNO-HEPTOSE-1,7-BISPHOSPHATE 7-PHOSPHATASE"/>
    <property type="match status" value="1"/>
</dbReference>
<evidence type="ECO:0000256" key="6">
    <source>
        <dbReference type="ARBA" id="ARBA00011245"/>
    </source>
</evidence>
<evidence type="ECO:0000256" key="4">
    <source>
        <dbReference type="ARBA" id="ARBA00004496"/>
    </source>
</evidence>
<dbReference type="GO" id="GO:0005975">
    <property type="term" value="P:carbohydrate metabolic process"/>
    <property type="evidence" value="ECO:0007669"/>
    <property type="project" value="InterPro"/>
</dbReference>
<feature type="binding site" evidence="17">
    <location>
        <position position="97"/>
    </location>
    <ligand>
        <name>Zn(2+)</name>
        <dbReference type="ChEBI" id="CHEBI:29105"/>
    </ligand>
</feature>
<dbReference type="AlphaFoldDB" id="A0A5B0WU05"/>
<evidence type="ECO:0000256" key="16">
    <source>
        <dbReference type="PIRSR" id="PIRSR004682-3"/>
    </source>
</evidence>
<feature type="binding site" evidence="17">
    <location>
        <position position="7"/>
    </location>
    <ligand>
        <name>Mg(2+)</name>
        <dbReference type="ChEBI" id="CHEBI:18420"/>
    </ligand>
</feature>
<keyword evidence="9 14" id="KW-0378">Hydrolase</keyword>
<dbReference type="Gene3D" id="3.40.50.1000">
    <property type="entry name" value="HAD superfamily/HAD-like"/>
    <property type="match status" value="1"/>
</dbReference>
<evidence type="ECO:0000256" key="17">
    <source>
        <dbReference type="PIRSR" id="PIRSR004682-4"/>
    </source>
</evidence>
<accession>A0A5B0WU05</accession>
<dbReference type="PIRSF" id="PIRSF004682">
    <property type="entry name" value="GmhB"/>
    <property type="match status" value="1"/>
</dbReference>
<keyword evidence="11 17" id="KW-0460">Magnesium</keyword>
<dbReference type="NCBIfam" id="NF006506">
    <property type="entry name" value="PRK08942.1"/>
    <property type="match status" value="1"/>
</dbReference>
<keyword evidence="10 17" id="KW-0862">Zinc</keyword>
<dbReference type="InterPro" id="IPR036412">
    <property type="entry name" value="HAD-like_sf"/>
</dbReference>
<dbReference type="SUPFAM" id="SSF56784">
    <property type="entry name" value="HAD-like"/>
    <property type="match status" value="1"/>
</dbReference>
<reference evidence="18 19" key="1">
    <citation type="submission" date="2019-09" db="EMBL/GenBank/DDBJ databases">
        <authorList>
            <person name="Chen X.-Y."/>
        </authorList>
    </citation>
    <scope>NUCLEOTIDE SEQUENCE [LARGE SCALE GENOMIC DNA]</scope>
    <source>
        <strain evidence="18 19">NY5</strain>
    </source>
</reference>
<dbReference type="FunFam" id="3.40.50.1000:FF:000168">
    <property type="entry name" value="D,D-heptose 1,7-bisphosphate phosphatase"/>
    <property type="match status" value="1"/>
</dbReference>
<organism evidence="18 19">
    <name type="scientific">Pseudohalioglobus sediminis</name>
    <dbReference type="NCBI Taxonomy" id="2606449"/>
    <lineage>
        <taxon>Bacteria</taxon>
        <taxon>Pseudomonadati</taxon>
        <taxon>Pseudomonadota</taxon>
        <taxon>Gammaproteobacteria</taxon>
        <taxon>Cellvibrionales</taxon>
        <taxon>Halieaceae</taxon>
        <taxon>Pseudohalioglobus</taxon>
    </lineage>
</organism>
<comment type="caution">
    <text evidence="18">The sequence shown here is derived from an EMBL/GenBank/DDBJ whole genome shotgun (WGS) entry which is preliminary data.</text>
</comment>
<feature type="site" description="Stabilizes the phosphoryl group" evidence="16">
    <location>
        <position position="101"/>
    </location>
</feature>
<dbReference type="InterPro" id="IPR006549">
    <property type="entry name" value="HAD-SF_hydro_IIIA"/>
</dbReference>
<dbReference type="InterPro" id="IPR006543">
    <property type="entry name" value="Histidinol-phos"/>
</dbReference>
<evidence type="ECO:0000256" key="1">
    <source>
        <dbReference type="ARBA" id="ARBA00001226"/>
    </source>
</evidence>
<comment type="pathway">
    <text evidence="5">Nucleotide-sugar biosynthesis; ADP-L-glycero-beta-D-manno-heptose biosynthesis; ADP-L-glycero-beta-D-manno-heptose from D-glycero-beta-D-manno-heptose 7-phosphate: step 2/4.</text>
</comment>
<feature type="active site" description="Proton donor" evidence="15">
    <location>
        <position position="9"/>
    </location>
</feature>
<evidence type="ECO:0000256" key="9">
    <source>
        <dbReference type="ARBA" id="ARBA00022801"/>
    </source>
</evidence>
<comment type="subunit">
    <text evidence="6">Monomer.</text>
</comment>
<evidence type="ECO:0000256" key="2">
    <source>
        <dbReference type="ARBA" id="ARBA00001946"/>
    </source>
</evidence>
<dbReference type="Pfam" id="PF13242">
    <property type="entry name" value="Hydrolase_like"/>
    <property type="match status" value="1"/>
</dbReference>
<evidence type="ECO:0000256" key="10">
    <source>
        <dbReference type="ARBA" id="ARBA00022833"/>
    </source>
</evidence>